<evidence type="ECO:0000313" key="4">
    <source>
        <dbReference type="Proteomes" id="UP000218334"/>
    </source>
</evidence>
<keyword evidence="4" id="KW-1185">Reference proteome</keyword>
<keyword evidence="2" id="KW-1133">Transmembrane helix</keyword>
<dbReference type="InterPro" id="IPR032675">
    <property type="entry name" value="LRR_dom_sf"/>
</dbReference>
<protein>
    <submittedName>
        <fullName evidence="3">Uncharacterized protein</fullName>
    </submittedName>
</protein>
<evidence type="ECO:0000256" key="1">
    <source>
        <dbReference type="SAM" id="MobiDB-lite"/>
    </source>
</evidence>
<gene>
    <name evidence="3" type="ORF">ARMSODRAFT_1078031</name>
</gene>
<dbReference type="Gene3D" id="1.20.1280.50">
    <property type="match status" value="1"/>
</dbReference>
<keyword evidence="2" id="KW-0472">Membrane</keyword>
<feature type="region of interest" description="Disordered" evidence="1">
    <location>
        <begin position="22"/>
        <end position="54"/>
    </location>
</feature>
<dbReference type="Gene3D" id="3.80.10.10">
    <property type="entry name" value="Ribonuclease Inhibitor"/>
    <property type="match status" value="1"/>
</dbReference>
<organism evidence="3 4">
    <name type="scientific">Armillaria solidipes</name>
    <dbReference type="NCBI Taxonomy" id="1076256"/>
    <lineage>
        <taxon>Eukaryota</taxon>
        <taxon>Fungi</taxon>
        <taxon>Dikarya</taxon>
        <taxon>Basidiomycota</taxon>
        <taxon>Agaricomycotina</taxon>
        <taxon>Agaricomycetes</taxon>
        <taxon>Agaricomycetidae</taxon>
        <taxon>Agaricales</taxon>
        <taxon>Marasmiineae</taxon>
        <taxon>Physalacriaceae</taxon>
        <taxon>Armillaria</taxon>
    </lineage>
</organism>
<dbReference type="SUPFAM" id="SSF52047">
    <property type="entry name" value="RNI-like"/>
    <property type="match status" value="1"/>
</dbReference>
<dbReference type="Proteomes" id="UP000218334">
    <property type="component" value="Unassembled WGS sequence"/>
</dbReference>
<sequence length="588" mass="66331">MLPHTQSPRICLGCDCPNHYSPSTTSRDEETTHAGSTFDNLLRSNDSPSPSEECELRDSISVGEARVAAIDNHVAALKELQQALSSQLALIGAELDGLGSERAKVVARIAEHKHLLSPVRRLPPEILLKIFLGTVIFPMLRTQSQRDRYWWDFHPSESALWSIELVCKTWRRVVLDFPELWSSINIYLSDENFSSSNFHYVRQLALQVARTRRHPLSILICAGSHQKSAPSKSLPPQISTLLFSMQDRIRSLYLYLPPAMFTFVATLQLYLPILRNLTLLSTNGEEFQKLSHMKLFGDTPLLVVLDTIDIQNVVSVLDLPYHQITHYSTYHVFHRSRNPGPATSHILGVLSKVKNLEECDLRCELCDVSFVSSVRNRSQSCQKLRTLTLSSWAYPNSVLARLLDALVIPCLSTLAVHCCVDEGYVPPSVRDDPETFTAIRRAIGRSQSPLTTFHFTHGYIAEEDLFALFLIASSTLQEVKLLDVGPRALTDAILAPLVISDTDNVLLPRLHTLHISGEMQFDANLLAEMVESRWTCKGPSFRRLRTIILRRSLNIEDDREEEEVGRALAFSKLEEYCTEGLELSYSIL</sequence>
<name>A0A2H3C9D6_9AGAR</name>
<dbReference type="AlphaFoldDB" id="A0A2H3C9D6"/>
<feature type="transmembrane region" description="Helical" evidence="2">
    <location>
        <begin position="252"/>
        <end position="271"/>
    </location>
</feature>
<evidence type="ECO:0000256" key="2">
    <source>
        <dbReference type="SAM" id="Phobius"/>
    </source>
</evidence>
<proteinExistence type="predicted"/>
<evidence type="ECO:0000313" key="3">
    <source>
        <dbReference type="EMBL" id="PBK78490.1"/>
    </source>
</evidence>
<dbReference type="EMBL" id="KZ293415">
    <property type="protein sequence ID" value="PBK78490.1"/>
    <property type="molecule type" value="Genomic_DNA"/>
</dbReference>
<reference evidence="4" key="1">
    <citation type="journal article" date="2017" name="Nat. Ecol. Evol.">
        <title>Genome expansion and lineage-specific genetic innovations in the forest pathogenic fungi Armillaria.</title>
        <authorList>
            <person name="Sipos G."/>
            <person name="Prasanna A.N."/>
            <person name="Walter M.C."/>
            <person name="O'Connor E."/>
            <person name="Balint B."/>
            <person name="Krizsan K."/>
            <person name="Kiss B."/>
            <person name="Hess J."/>
            <person name="Varga T."/>
            <person name="Slot J."/>
            <person name="Riley R."/>
            <person name="Boka B."/>
            <person name="Rigling D."/>
            <person name="Barry K."/>
            <person name="Lee J."/>
            <person name="Mihaltcheva S."/>
            <person name="LaButti K."/>
            <person name="Lipzen A."/>
            <person name="Waldron R."/>
            <person name="Moloney N.M."/>
            <person name="Sperisen C."/>
            <person name="Kredics L."/>
            <person name="Vagvoelgyi C."/>
            <person name="Patrignani A."/>
            <person name="Fitzpatrick D."/>
            <person name="Nagy I."/>
            <person name="Doyle S."/>
            <person name="Anderson J.B."/>
            <person name="Grigoriev I.V."/>
            <person name="Gueldener U."/>
            <person name="Muensterkoetter M."/>
            <person name="Nagy L.G."/>
        </authorList>
    </citation>
    <scope>NUCLEOTIDE SEQUENCE [LARGE SCALE GENOMIC DNA]</scope>
    <source>
        <strain evidence="4">28-4</strain>
    </source>
</reference>
<accession>A0A2H3C9D6</accession>
<keyword evidence="2" id="KW-0812">Transmembrane</keyword>
<feature type="compositionally biased region" description="Polar residues" evidence="1">
    <location>
        <begin position="33"/>
        <end position="50"/>
    </location>
</feature>
<dbReference type="STRING" id="1076256.A0A2H3C9D6"/>